<reference evidence="1 2" key="2">
    <citation type="submission" date="2017-09" db="EMBL/GenBank/DDBJ databases">
        <title>Extensive intraspecific genome diversity in a model arbuscular mycorrhizal fungus.</title>
        <authorList>
            <person name="Chen E.C."/>
            <person name="Morin E."/>
            <person name="Beaudet D."/>
            <person name="Noel J."/>
            <person name="Ndikumana S."/>
            <person name="Charron P."/>
            <person name="St-Onge C."/>
            <person name="Giorgi J."/>
            <person name="Grigoriev I.V."/>
            <person name="Roux C."/>
            <person name="Martin F.M."/>
            <person name="Corradi N."/>
        </authorList>
    </citation>
    <scope>NUCLEOTIDE SEQUENCE [LARGE SCALE GENOMIC DNA]</scope>
    <source>
        <strain evidence="1 2">A5</strain>
    </source>
</reference>
<gene>
    <name evidence="1" type="ORF">RhiirA5_413113</name>
</gene>
<dbReference type="EMBL" id="LLXJ01000310">
    <property type="protein sequence ID" value="PKC11445.1"/>
    <property type="molecule type" value="Genomic_DNA"/>
</dbReference>
<dbReference type="AlphaFoldDB" id="A0A2N0PXD4"/>
<sequence>MDLDLREDQLEPDEVTLTTAENVDMKLALTIVPGRQLKKPGKKAIETLY</sequence>
<proteinExistence type="predicted"/>
<accession>A0A2N0PXD4</accession>
<reference evidence="1 2" key="1">
    <citation type="submission" date="2016-04" db="EMBL/GenBank/DDBJ databases">
        <title>Genome analyses suggest a sexual origin of heterokaryosis in a supposedly ancient asexual fungus.</title>
        <authorList>
            <person name="Ropars J."/>
            <person name="Sedzielewska K."/>
            <person name="Noel J."/>
            <person name="Charron P."/>
            <person name="Farinelli L."/>
            <person name="Marton T."/>
            <person name="Kruger M."/>
            <person name="Pelin A."/>
            <person name="Brachmann A."/>
            <person name="Corradi N."/>
        </authorList>
    </citation>
    <scope>NUCLEOTIDE SEQUENCE [LARGE SCALE GENOMIC DNA]</scope>
    <source>
        <strain evidence="1 2">A5</strain>
    </source>
</reference>
<dbReference type="Proteomes" id="UP000232722">
    <property type="component" value="Unassembled WGS sequence"/>
</dbReference>
<name>A0A2N0PXD4_9GLOM</name>
<comment type="caution">
    <text evidence="1">The sequence shown here is derived from an EMBL/GenBank/DDBJ whole genome shotgun (WGS) entry which is preliminary data.</text>
</comment>
<protein>
    <submittedName>
        <fullName evidence="1">Uncharacterized protein</fullName>
    </submittedName>
</protein>
<organism evidence="1 2">
    <name type="scientific">Rhizophagus irregularis</name>
    <dbReference type="NCBI Taxonomy" id="588596"/>
    <lineage>
        <taxon>Eukaryota</taxon>
        <taxon>Fungi</taxon>
        <taxon>Fungi incertae sedis</taxon>
        <taxon>Mucoromycota</taxon>
        <taxon>Glomeromycotina</taxon>
        <taxon>Glomeromycetes</taxon>
        <taxon>Glomerales</taxon>
        <taxon>Glomeraceae</taxon>
        <taxon>Rhizophagus</taxon>
    </lineage>
</organism>
<evidence type="ECO:0000313" key="2">
    <source>
        <dbReference type="Proteomes" id="UP000232722"/>
    </source>
</evidence>
<evidence type="ECO:0000313" key="1">
    <source>
        <dbReference type="EMBL" id="PKC11445.1"/>
    </source>
</evidence>